<protein>
    <submittedName>
        <fullName evidence="2">HEPN domain protein</fullName>
    </submittedName>
</protein>
<evidence type="ECO:0000259" key="1">
    <source>
        <dbReference type="PROSITE" id="PS50910"/>
    </source>
</evidence>
<dbReference type="KEGG" id="tuz:TUZN_2110"/>
<sequence>MSVLKERALQFLEHARYALERGHYELALFHIQQYVQLYSKYLLYRRLGDFPKTHYLRDLLDRVVEIYGAVCGLPDFLKKWSANLAVLEYAYISSRYLPYKARREDAEAALHLADEWGSIALCLENS</sequence>
<feature type="domain" description="HEPN" evidence="1">
    <location>
        <begin position="5"/>
        <end position="116"/>
    </location>
</feature>
<dbReference type="SUPFAM" id="SSF81593">
    <property type="entry name" value="Nucleotidyltransferase substrate binding subunit/domain"/>
    <property type="match status" value="1"/>
</dbReference>
<dbReference type="GeneID" id="10361620"/>
<evidence type="ECO:0000313" key="2">
    <source>
        <dbReference type="EMBL" id="AEA13567.1"/>
    </source>
</evidence>
<dbReference type="SMART" id="SM00748">
    <property type="entry name" value="HEPN"/>
    <property type="match status" value="1"/>
</dbReference>
<dbReference type="PROSITE" id="PS50910">
    <property type="entry name" value="HEPN"/>
    <property type="match status" value="1"/>
</dbReference>
<accession>F2L5E2</accession>
<dbReference type="Pfam" id="PF05168">
    <property type="entry name" value="HEPN"/>
    <property type="match status" value="1"/>
</dbReference>
<keyword evidence="3" id="KW-1185">Reference proteome</keyword>
<dbReference type="RefSeq" id="WP_013680902.1">
    <property type="nucleotide sequence ID" value="NC_015315.1"/>
</dbReference>
<dbReference type="InterPro" id="IPR007842">
    <property type="entry name" value="HEPN_dom"/>
</dbReference>
<dbReference type="eggNOG" id="arCOG01191">
    <property type="taxonomic scope" value="Archaea"/>
</dbReference>
<gene>
    <name evidence="2" type="ordered locus">TUZN_2110</name>
</gene>
<dbReference type="HOGENOM" id="CLU_123170_1_0_2"/>
<organism evidence="2 3">
    <name type="scientific">Thermoproteus uzoniensis (strain 768-20)</name>
    <dbReference type="NCBI Taxonomy" id="999630"/>
    <lineage>
        <taxon>Archaea</taxon>
        <taxon>Thermoproteota</taxon>
        <taxon>Thermoprotei</taxon>
        <taxon>Thermoproteales</taxon>
        <taxon>Thermoproteaceae</taxon>
        <taxon>Thermoproteus</taxon>
    </lineage>
</organism>
<dbReference type="EMBL" id="CP002590">
    <property type="protein sequence ID" value="AEA13567.1"/>
    <property type="molecule type" value="Genomic_DNA"/>
</dbReference>
<dbReference type="Gene3D" id="1.20.120.330">
    <property type="entry name" value="Nucleotidyltransferases domain 2"/>
    <property type="match status" value="1"/>
</dbReference>
<proteinExistence type="predicted"/>
<dbReference type="Proteomes" id="UP000008138">
    <property type="component" value="Chromosome"/>
</dbReference>
<dbReference type="STRING" id="999630.TUZN_2110"/>
<evidence type="ECO:0000313" key="3">
    <source>
        <dbReference type="Proteomes" id="UP000008138"/>
    </source>
</evidence>
<dbReference type="OrthoDB" id="101044at2157"/>
<reference key="2">
    <citation type="submission" date="2011-03" db="EMBL/GenBank/DDBJ databases">
        <title>Complete genome sequence of the thermoacidophilic crenarchaeon Thermoproteus uzoniensis 768-20.</title>
        <authorList>
            <person name="Mardanov A.V."/>
            <person name="Gumerov V.M."/>
            <person name="Beletsky A.V."/>
            <person name="Prokofeva M.I."/>
            <person name="Bonch-Osmolovskaya E.A."/>
            <person name="Ravin N.V."/>
            <person name="Skryabin K.G."/>
        </authorList>
    </citation>
    <scope>NUCLEOTIDE SEQUENCE</scope>
    <source>
        <strain>768-20</strain>
    </source>
</reference>
<dbReference type="AlphaFoldDB" id="F2L5E2"/>
<reference evidence="2 3" key="1">
    <citation type="journal article" date="2011" name="J. Bacteriol.">
        <title>Complete genome sequence of the thermoacidophilic crenarchaeon Thermoproteus uzoniensis 768-20.</title>
        <authorList>
            <person name="Mardanov A.V."/>
            <person name="Gumerov V.M."/>
            <person name="Beletsky A.V."/>
            <person name="Prokofeva M.I."/>
            <person name="Bonch-Osmolovskaya E.A."/>
            <person name="Ravin N.V."/>
            <person name="Skryabin K.G."/>
        </authorList>
    </citation>
    <scope>NUCLEOTIDE SEQUENCE [LARGE SCALE GENOMIC DNA]</scope>
    <source>
        <strain evidence="2 3">768-20</strain>
    </source>
</reference>
<name>F2L5E2_THEU7</name>